<dbReference type="PANTHER" id="PTHR37540">
    <property type="entry name" value="TRANSCRIPTION FACTOR (ACR-2), PUTATIVE-RELATED-RELATED"/>
    <property type="match status" value="1"/>
</dbReference>
<protein>
    <submittedName>
        <fullName evidence="3">N-ethylmaleimide reductase</fullName>
    </submittedName>
</protein>
<dbReference type="GeneID" id="83183662"/>
<dbReference type="OrthoDB" id="2130169at2759"/>
<sequence length="487" mass="54743">MAEHNKLNPDGQFHFISTQSSDDLTTRRLGRSHAVARGIQNKRKLQQKSGLNFHAVSLEDISRRASKRKQDQALIMPPNFLSADPSDPFQMLAAESPRLQALFNRRKILANLKSSQGRLTRNDPDKTRYATKPIFSVSDELVLQNFRSVLREGLDDHALLSAIMLTYAYATTAGSIDRECIRYQGEALSSIRQRMSSPNKATKVPTLGAILLLAGIEARLGLPRQVQLHMGAIKQLLDVCRRTGVYLSDGIKRAIFCVPWQLILTILDRSDLNASVMTGSSRVVDHTTFSELQWRRDPFSPSYFILPPGFQSQSYLLDRDFVEVLKDVAALQCIRDSALFSREDAISMAHIDNHQASIQSRLMSLPTCSLVAECCHLAAYLCSTMLRCKIWRASTIPLLGKLQQANDDIIWDGQPGLLVWLLHIGGAFAPMGIIRSGYVALLHLNRRTRLRGLYTSLPELLAILKQFIWSDKAFLSQVKAFWEEIVV</sequence>
<name>A0A9W9J8N7_9EURO</name>
<keyword evidence="2" id="KW-0472">Membrane</keyword>
<organism evidence="3 4">
    <name type="scientific">Penicillium cinerascens</name>
    <dbReference type="NCBI Taxonomy" id="70096"/>
    <lineage>
        <taxon>Eukaryota</taxon>
        <taxon>Fungi</taxon>
        <taxon>Dikarya</taxon>
        <taxon>Ascomycota</taxon>
        <taxon>Pezizomycotina</taxon>
        <taxon>Eurotiomycetes</taxon>
        <taxon>Eurotiomycetidae</taxon>
        <taxon>Eurotiales</taxon>
        <taxon>Aspergillaceae</taxon>
        <taxon>Penicillium</taxon>
    </lineage>
</organism>
<dbReference type="RefSeq" id="XP_058303260.1">
    <property type="nucleotide sequence ID" value="XM_058456361.1"/>
</dbReference>
<reference evidence="3" key="1">
    <citation type="submission" date="2022-12" db="EMBL/GenBank/DDBJ databases">
        <authorList>
            <person name="Petersen C."/>
        </authorList>
    </citation>
    <scope>NUCLEOTIDE SEQUENCE</scope>
    <source>
        <strain evidence="3">IBT 15544</strain>
    </source>
</reference>
<dbReference type="EMBL" id="JAPQKR010000016">
    <property type="protein sequence ID" value="KAJ5190320.1"/>
    <property type="molecule type" value="Genomic_DNA"/>
</dbReference>
<dbReference type="AlphaFoldDB" id="A0A9W9J8N7"/>
<feature type="transmembrane region" description="Helical" evidence="2">
    <location>
        <begin position="417"/>
        <end position="441"/>
    </location>
</feature>
<comment type="caution">
    <text evidence="3">The sequence shown here is derived from an EMBL/GenBank/DDBJ whole genome shotgun (WGS) entry which is preliminary data.</text>
</comment>
<feature type="region of interest" description="Disordered" evidence="1">
    <location>
        <begin position="1"/>
        <end position="26"/>
    </location>
</feature>
<evidence type="ECO:0000256" key="1">
    <source>
        <dbReference type="SAM" id="MobiDB-lite"/>
    </source>
</evidence>
<proteinExistence type="predicted"/>
<reference evidence="3" key="2">
    <citation type="journal article" date="2023" name="IMA Fungus">
        <title>Comparative genomic study of the Penicillium genus elucidates a diverse pangenome and 15 lateral gene transfer events.</title>
        <authorList>
            <person name="Petersen C."/>
            <person name="Sorensen T."/>
            <person name="Nielsen M.R."/>
            <person name="Sondergaard T.E."/>
            <person name="Sorensen J.L."/>
            <person name="Fitzpatrick D.A."/>
            <person name="Frisvad J.C."/>
            <person name="Nielsen K.L."/>
        </authorList>
    </citation>
    <scope>NUCLEOTIDE SEQUENCE</scope>
    <source>
        <strain evidence="3">IBT 15544</strain>
    </source>
</reference>
<evidence type="ECO:0000313" key="3">
    <source>
        <dbReference type="EMBL" id="KAJ5190320.1"/>
    </source>
</evidence>
<evidence type="ECO:0000313" key="4">
    <source>
        <dbReference type="Proteomes" id="UP001150904"/>
    </source>
</evidence>
<evidence type="ECO:0000256" key="2">
    <source>
        <dbReference type="SAM" id="Phobius"/>
    </source>
</evidence>
<gene>
    <name evidence="3" type="ORF">N7498_009305</name>
</gene>
<accession>A0A9W9J8N7</accession>
<dbReference type="Proteomes" id="UP001150904">
    <property type="component" value="Unassembled WGS sequence"/>
</dbReference>
<keyword evidence="2" id="KW-0812">Transmembrane</keyword>
<dbReference type="PANTHER" id="PTHR37540:SF5">
    <property type="entry name" value="TRANSCRIPTION FACTOR DOMAIN-CONTAINING PROTEIN"/>
    <property type="match status" value="1"/>
</dbReference>
<keyword evidence="4" id="KW-1185">Reference proteome</keyword>
<keyword evidence="2" id="KW-1133">Transmembrane helix</keyword>